<dbReference type="InterPro" id="IPR011990">
    <property type="entry name" value="TPR-like_helical_dom_sf"/>
</dbReference>
<dbReference type="Gene3D" id="1.25.40.10">
    <property type="entry name" value="Tetratricopeptide repeat domain"/>
    <property type="match status" value="2"/>
</dbReference>
<dbReference type="InParanoid" id="A0A146G5Y1"/>
<protein>
    <submittedName>
        <fullName evidence="4">Tetratricopeptide repeat-containing protein</fullName>
    </submittedName>
</protein>
<dbReference type="InterPro" id="IPR019734">
    <property type="entry name" value="TPR_rpt"/>
</dbReference>
<dbReference type="SUPFAM" id="SSF48452">
    <property type="entry name" value="TPR-like"/>
    <property type="match status" value="1"/>
</dbReference>
<organism evidence="4 5">
    <name type="scientific">Terrimicrobium sacchariphilum</name>
    <dbReference type="NCBI Taxonomy" id="690879"/>
    <lineage>
        <taxon>Bacteria</taxon>
        <taxon>Pseudomonadati</taxon>
        <taxon>Verrucomicrobiota</taxon>
        <taxon>Terrimicrobiia</taxon>
        <taxon>Terrimicrobiales</taxon>
        <taxon>Terrimicrobiaceae</taxon>
        <taxon>Terrimicrobium</taxon>
    </lineage>
</organism>
<dbReference type="SMART" id="SM00028">
    <property type="entry name" value="TPR"/>
    <property type="match status" value="5"/>
</dbReference>
<dbReference type="AlphaFoldDB" id="A0A146G5Y1"/>
<dbReference type="PROSITE" id="PS50005">
    <property type="entry name" value="TPR"/>
    <property type="match status" value="2"/>
</dbReference>
<keyword evidence="2 3" id="KW-0802">TPR repeat</keyword>
<dbReference type="Pfam" id="PF13424">
    <property type="entry name" value="TPR_12"/>
    <property type="match status" value="2"/>
</dbReference>
<evidence type="ECO:0000256" key="1">
    <source>
        <dbReference type="ARBA" id="ARBA00022737"/>
    </source>
</evidence>
<dbReference type="PANTHER" id="PTHR45641">
    <property type="entry name" value="TETRATRICOPEPTIDE REPEAT PROTEIN (AFU_ORTHOLOGUE AFUA_6G03870)"/>
    <property type="match status" value="1"/>
</dbReference>
<dbReference type="Pfam" id="PF13374">
    <property type="entry name" value="TPR_10"/>
    <property type="match status" value="1"/>
</dbReference>
<feature type="repeat" description="TPR" evidence="3">
    <location>
        <begin position="90"/>
        <end position="123"/>
    </location>
</feature>
<gene>
    <name evidence="4" type="ORF">TSACC_21205</name>
</gene>
<keyword evidence="5" id="KW-1185">Reference proteome</keyword>
<comment type="caution">
    <text evidence="4">The sequence shown here is derived from an EMBL/GenBank/DDBJ whole genome shotgun (WGS) entry which is preliminary data.</text>
</comment>
<dbReference type="PANTHER" id="PTHR45641:SF19">
    <property type="entry name" value="NEPHROCYSTIN-3"/>
    <property type="match status" value="1"/>
</dbReference>
<evidence type="ECO:0000313" key="4">
    <source>
        <dbReference type="EMBL" id="GAT32803.1"/>
    </source>
</evidence>
<dbReference type="STRING" id="690879.TSACC_21205"/>
<proteinExistence type="predicted"/>
<feature type="repeat" description="TPR" evidence="3">
    <location>
        <begin position="214"/>
        <end position="247"/>
    </location>
</feature>
<dbReference type="OrthoDB" id="192203at2"/>
<dbReference type="RefSeq" id="WP_075078611.1">
    <property type="nucleotide sequence ID" value="NZ_BDCO01000002.1"/>
</dbReference>
<keyword evidence="1" id="KW-0677">Repeat</keyword>
<accession>A0A146G5Y1</accession>
<sequence length="269" mass="30160">MQTTSNLWEVLCRDFESERQVSRAQDCCEISKKFLSSARLVLRPDSVRMCDALEIVGDVFQAAGEDVESAKYFEEARETAERLGAHSSQARLSAKLGLLFERLGRHDEAIKRTQEAVALYEDQRDFSQHALLLNHLGSIHRHLGDSAAAAKDYTQALEAATRMHGHNHPETATALNNLGVARTECRQYDEAESLHMQALGIREKTFGPMHPEVAQSMANLGVVYHAMGKYDQARAYYHGASQIYRSFRAEDDPELQNLRDNIAALPNDA</sequence>
<dbReference type="Proteomes" id="UP000076023">
    <property type="component" value="Unassembled WGS sequence"/>
</dbReference>
<dbReference type="EMBL" id="BDCO01000002">
    <property type="protein sequence ID" value="GAT32803.1"/>
    <property type="molecule type" value="Genomic_DNA"/>
</dbReference>
<evidence type="ECO:0000256" key="3">
    <source>
        <dbReference type="PROSITE-ProRule" id="PRU00339"/>
    </source>
</evidence>
<evidence type="ECO:0000256" key="2">
    <source>
        <dbReference type="ARBA" id="ARBA00022803"/>
    </source>
</evidence>
<evidence type="ECO:0000313" key="5">
    <source>
        <dbReference type="Proteomes" id="UP000076023"/>
    </source>
</evidence>
<name>A0A146G5Y1_TERSA</name>
<reference evidence="5" key="1">
    <citation type="journal article" date="2017" name="Genome Announc.">
        <title>Draft Genome Sequence of Terrimicrobium sacchariphilum NM-5T, a Facultative Anaerobic Soil Bacterium of the Class Spartobacteria.</title>
        <authorList>
            <person name="Qiu Y.L."/>
            <person name="Tourlousse D.M."/>
            <person name="Matsuura N."/>
            <person name="Ohashi A."/>
            <person name="Sekiguchi Y."/>
        </authorList>
    </citation>
    <scope>NUCLEOTIDE SEQUENCE [LARGE SCALE GENOMIC DNA]</scope>
    <source>
        <strain evidence="5">NM-5</strain>
    </source>
</reference>